<sequence>MLNISENSINNYIKKKDFKVFKVLEDAKSFQFSKKTFMIISIVFLAAMFLPWTQNIQTDGYVTTRSPEQRPQSIQSVISGRLERWYVKEGDFVQKGDTLVFISDAKSEYFDPNLLERTEEQLNAKTQSADSYELKVDALRSQYQAVKEALDFKLRQLDNKILQAKNKVEMDSMDLVAFKTNFSIAENQLKRTTELHAKGLKSLTELQEKELKVQETRAKVSVQQNKLTNQRNELLNLDLQISSTEREYKDKLAKVQSDIQSALSSKLGTFADASKLRNQLRNYTERRERYFITAPQSGYITKTVTKGLGEMIKEGTDIMTIVPERYDLAVEVYVRPRDLPLVQQNEKVRLRFDGWPAIVISGWPEASTGIFSGKVVAMDRFISNNGYYRLLVTPDPEERKWPERLSIGTGARAFLLLNDVPLWYEVWRQLNGFPTDYYSEEKANPKSIKLKAPLKSVK</sequence>
<dbReference type="PRINTS" id="PR01490">
    <property type="entry name" value="RTXTOXIND"/>
</dbReference>
<gene>
    <name evidence="3" type="ORF">FKX85_19485</name>
</gene>
<reference evidence="3 4" key="1">
    <citation type="submission" date="2019-06" db="EMBL/GenBank/DDBJ databases">
        <title>Echinicola alkalisoli sp. nov. isolated from saline soil.</title>
        <authorList>
            <person name="Sun J.-Q."/>
            <person name="Xu L."/>
        </authorList>
    </citation>
    <scope>NUCLEOTIDE SEQUENCE [LARGE SCALE GENOMIC DNA]</scope>
    <source>
        <strain evidence="3 4">LN3S3</strain>
    </source>
</reference>
<evidence type="ECO:0000313" key="3">
    <source>
        <dbReference type="EMBL" id="QDH81096.1"/>
    </source>
</evidence>
<dbReference type="AlphaFoldDB" id="A0A514CMQ5"/>
<dbReference type="KEGG" id="echi:FKX85_19485"/>
<keyword evidence="2" id="KW-0472">Membrane</keyword>
<feature type="coiled-coil region" evidence="1">
    <location>
        <begin position="206"/>
        <end position="247"/>
    </location>
</feature>
<keyword evidence="2" id="KW-0812">Transmembrane</keyword>
<dbReference type="OrthoDB" id="9760528at2"/>
<evidence type="ECO:0000256" key="2">
    <source>
        <dbReference type="SAM" id="Phobius"/>
    </source>
</evidence>
<dbReference type="RefSeq" id="WP_141616311.1">
    <property type="nucleotide sequence ID" value="NZ_CP041253.1"/>
</dbReference>
<dbReference type="PANTHER" id="PTHR30386">
    <property type="entry name" value="MEMBRANE FUSION SUBUNIT OF EMRAB-TOLC MULTIDRUG EFFLUX PUMP"/>
    <property type="match status" value="1"/>
</dbReference>
<dbReference type="InterPro" id="IPR011053">
    <property type="entry name" value="Single_hybrid_motif"/>
</dbReference>
<organism evidence="3 4">
    <name type="scientific">Echinicola soli</name>
    <dbReference type="NCBI Taxonomy" id="2591634"/>
    <lineage>
        <taxon>Bacteria</taxon>
        <taxon>Pseudomonadati</taxon>
        <taxon>Bacteroidota</taxon>
        <taxon>Cytophagia</taxon>
        <taxon>Cytophagales</taxon>
        <taxon>Cyclobacteriaceae</taxon>
        <taxon>Echinicola</taxon>
    </lineage>
</organism>
<dbReference type="EMBL" id="CP041253">
    <property type="protein sequence ID" value="QDH81096.1"/>
    <property type="molecule type" value="Genomic_DNA"/>
</dbReference>
<keyword evidence="4" id="KW-1185">Reference proteome</keyword>
<evidence type="ECO:0000313" key="4">
    <source>
        <dbReference type="Proteomes" id="UP000316614"/>
    </source>
</evidence>
<keyword evidence="1" id="KW-0175">Coiled coil</keyword>
<dbReference type="InterPro" id="IPR050739">
    <property type="entry name" value="MFP"/>
</dbReference>
<dbReference type="Gene3D" id="2.40.50.100">
    <property type="match status" value="1"/>
</dbReference>
<accession>A0A514CMQ5</accession>
<proteinExistence type="predicted"/>
<dbReference type="SUPFAM" id="SSF51230">
    <property type="entry name" value="Single hybrid motif"/>
    <property type="match status" value="1"/>
</dbReference>
<dbReference type="Proteomes" id="UP000316614">
    <property type="component" value="Chromosome"/>
</dbReference>
<feature type="coiled-coil region" evidence="1">
    <location>
        <begin position="115"/>
        <end position="167"/>
    </location>
</feature>
<name>A0A514CMQ5_9BACT</name>
<protein>
    <submittedName>
        <fullName evidence="3">HlyD family efflux transporter periplasmic adaptor subunit</fullName>
    </submittedName>
</protein>
<feature type="transmembrane region" description="Helical" evidence="2">
    <location>
        <begin position="36"/>
        <end position="53"/>
    </location>
</feature>
<evidence type="ECO:0000256" key="1">
    <source>
        <dbReference type="SAM" id="Coils"/>
    </source>
</evidence>
<keyword evidence="2" id="KW-1133">Transmembrane helix</keyword>